<dbReference type="InterPro" id="IPR002938">
    <property type="entry name" value="FAD-bd"/>
</dbReference>
<dbReference type="EMBL" id="BAABGT010000013">
    <property type="protein sequence ID" value="GAA4538647.1"/>
    <property type="molecule type" value="Genomic_DNA"/>
</dbReference>
<gene>
    <name evidence="6" type="ORF">GCM10023175_08910</name>
</gene>
<evidence type="ECO:0000259" key="5">
    <source>
        <dbReference type="Pfam" id="PF01494"/>
    </source>
</evidence>
<comment type="caution">
    <text evidence="6">The sequence shown here is derived from an EMBL/GenBank/DDBJ whole genome shotgun (WGS) entry which is preliminary data.</text>
</comment>
<keyword evidence="2" id="KW-0285">Flavoprotein</keyword>
<dbReference type="SUPFAM" id="SSF51905">
    <property type="entry name" value="FAD/NAD(P)-binding domain"/>
    <property type="match status" value="1"/>
</dbReference>
<dbReference type="PANTHER" id="PTHR43004:SF19">
    <property type="entry name" value="BINDING MONOOXYGENASE, PUTATIVE (JCVI)-RELATED"/>
    <property type="match status" value="1"/>
</dbReference>
<dbReference type="PANTHER" id="PTHR43004">
    <property type="entry name" value="TRK SYSTEM POTASSIUM UPTAKE PROTEIN"/>
    <property type="match status" value="1"/>
</dbReference>
<name>A0ABP8RH97_9PSEU</name>
<dbReference type="InterPro" id="IPR050641">
    <property type="entry name" value="RIFMO-like"/>
</dbReference>
<evidence type="ECO:0000313" key="7">
    <source>
        <dbReference type="Proteomes" id="UP001501598"/>
    </source>
</evidence>
<comment type="cofactor">
    <cofactor evidence="1">
        <name>FAD</name>
        <dbReference type="ChEBI" id="CHEBI:57692"/>
    </cofactor>
</comment>
<evidence type="ECO:0000256" key="3">
    <source>
        <dbReference type="ARBA" id="ARBA00022827"/>
    </source>
</evidence>
<evidence type="ECO:0000256" key="4">
    <source>
        <dbReference type="SAM" id="MobiDB-lite"/>
    </source>
</evidence>
<feature type="compositionally biased region" description="Polar residues" evidence="4">
    <location>
        <begin position="278"/>
        <end position="289"/>
    </location>
</feature>
<dbReference type="Pfam" id="PF01494">
    <property type="entry name" value="FAD_binding_3"/>
    <property type="match status" value="1"/>
</dbReference>
<sequence length="344" mass="36473">MRDAVHRMAGRDVEMEFLSEILPWSTAVVEQRDPSDDVPARGVLLAGDAAHTMPTTGGLGTNTGIQDAFDLGWKRGAVLDGWGGEDLLDSYDRERGAAVRQTAALASSIYRDWLGSWDEQEGFWETVAAGGDTAEAVRRGLGEGIVRTFRREFNNIPASLGYRYEGSPVCVPDGTEDPTPADLSEYVPIARPGHRAPHVWLGPGVSVLDRFGPGFTLVSPGDSEAARPLIDEAAGIGMPVRLCEVDEPQVRTTARELYETDLALVQPDGHVPGGRTDSPPTSAGCSTPSAEPASDSDTRALHPLPRPRSAQRPDAWRSGAGAGGGQDSAALKTRRSPGSRGAVG</sequence>
<evidence type="ECO:0000313" key="6">
    <source>
        <dbReference type="EMBL" id="GAA4538647.1"/>
    </source>
</evidence>
<accession>A0ABP8RH97</accession>
<dbReference type="Proteomes" id="UP001501598">
    <property type="component" value="Unassembled WGS sequence"/>
</dbReference>
<dbReference type="Gene3D" id="3.30.9.10">
    <property type="entry name" value="D-Amino Acid Oxidase, subunit A, domain 2"/>
    <property type="match status" value="1"/>
</dbReference>
<evidence type="ECO:0000256" key="1">
    <source>
        <dbReference type="ARBA" id="ARBA00001974"/>
    </source>
</evidence>
<dbReference type="InterPro" id="IPR036188">
    <property type="entry name" value="FAD/NAD-bd_sf"/>
</dbReference>
<keyword evidence="3" id="KW-0274">FAD</keyword>
<feature type="domain" description="FAD-binding" evidence="5">
    <location>
        <begin position="42"/>
        <end position="103"/>
    </location>
</feature>
<proteinExistence type="predicted"/>
<dbReference type="PRINTS" id="PR00420">
    <property type="entry name" value="RNGMNOXGNASE"/>
</dbReference>
<organism evidence="6 7">
    <name type="scientific">Pseudonocardia xishanensis</name>
    <dbReference type="NCBI Taxonomy" id="630995"/>
    <lineage>
        <taxon>Bacteria</taxon>
        <taxon>Bacillati</taxon>
        <taxon>Actinomycetota</taxon>
        <taxon>Actinomycetes</taxon>
        <taxon>Pseudonocardiales</taxon>
        <taxon>Pseudonocardiaceae</taxon>
        <taxon>Pseudonocardia</taxon>
    </lineage>
</organism>
<keyword evidence="7" id="KW-1185">Reference proteome</keyword>
<dbReference type="Gene3D" id="3.50.50.60">
    <property type="entry name" value="FAD/NAD(P)-binding domain"/>
    <property type="match status" value="1"/>
</dbReference>
<evidence type="ECO:0000256" key="2">
    <source>
        <dbReference type="ARBA" id="ARBA00022630"/>
    </source>
</evidence>
<protein>
    <recommendedName>
        <fullName evidence="5">FAD-binding domain-containing protein</fullName>
    </recommendedName>
</protein>
<feature type="region of interest" description="Disordered" evidence="4">
    <location>
        <begin position="264"/>
        <end position="344"/>
    </location>
</feature>
<reference evidence="7" key="1">
    <citation type="journal article" date="2019" name="Int. J. Syst. Evol. Microbiol.">
        <title>The Global Catalogue of Microorganisms (GCM) 10K type strain sequencing project: providing services to taxonomists for standard genome sequencing and annotation.</title>
        <authorList>
            <consortium name="The Broad Institute Genomics Platform"/>
            <consortium name="The Broad Institute Genome Sequencing Center for Infectious Disease"/>
            <person name="Wu L."/>
            <person name="Ma J."/>
        </authorList>
    </citation>
    <scope>NUCLEOTIDE SEQUENCE [LARGE SCALE GENOMIC DNA]</scope>
    <source>
        <strain evidence="7">JCM 17906</strain>
    </source>
</reference>
<dbReference type="Gene3D" id="3.40.30.120">
    <property type="match status" value="1"/>
</dbReference>